<dbReference type="Proteomes" id="UP001595998">
    <property type="component" value="Unassembled WGS sequence"/>
</dbReference>
<proteinExistence type="inferred from homology"/>
<dbReference type="SUPFAM" id="SSF56235">
    <property type="entry name" value="N-terminal nucleophile aminohydrolases (Ntn hydrolases)"/>
    <property type="match status" value="1"/>
</dbReference>
<feature type="binding site" evidence="7">
    <location>
        <position position="398"/>
    </location>
    <ligand>
        <name>[4Fe-4S] cluster</name>
        <dbReference type="ChEBI" id="CHEBI:49883"/>
    </ligand>
</feature>
<evidence type="ECO:0000256" key="6">
    <source>
        <dbReference type="ARBA" id="ARBA00022962"/>
    </source>
</evidence>
<dbReference type="Gene3D" id="3.40.50.2020">
    <property type="match status" value="1"/>
</dbReference>
<keyword evidence="11" id="KW-1185">Reference proteome</keyword>
<dbReference type="InterPro" id="IPR005854">
    <property type="entry name" value="PurF"/>
</dbReference>
<evidence type="ECO:0000256" key="7">
    <source>
        <dbReference type="HAMAP-Rule" id="MF_01931"/>
    </source>
</evidence>
<comment type="cofactor">
    <cofactor evidence="7">
        <name>Mg(2+)</name>
        <dbReference type="ChEBI" id="CHEBI:18420"/>
    </cofactor>
    <text evidence="7">Binds 1 Mg(2+) ion per subunit.</text>
</comment>
<accession>A0ABV8XM92</accession>
<dbReference type="PROSITE" id="PS51278">
    <property type="entry name" value="GATASE_TYPE_2"/>
    <property type="match status" value="1"/>
</dbReference>
<dbReference type="PANTHER" id="PTHR11907">
    <property type="entry name" value="AMIDOPHOSPHORIBOSYLTRANSFERASE"/>
    <property type="match status" value="1"/>
</dbReference>
<dbReference type="Pfam" id="PF13537">
    <property type="entry name" value="GATase_7"/>
    <property type="match status" value="1"/>
</dbReference>
<protein>
    <recommendedName>
        <fullName evidence="7">Amidophosphoribosyltransferase</fullName>
        <shortName evidence="7">ATase</shortName>
        <ecNumber evidence="7">2.4.2.14</ecNumber>
    </recommendedName>
    <alternativeName>
        <fullName evidence="7">Glutamine phosphoribosylpyrophosphate amidotransferase</fullName>
        <shortName evidence="7">GPATase</shortName>
    </alternativeName>
</protein>
<dbReference type="GO" id="GO:0004044">
    <property type="term" value="F:amidophosphoribosyltransferase activity"/>
    <property type="evidence" value="ECO:0007669"/>
    <property type="project" value="UniProtKB-EC"/>
</dbReference>
<keyword evidence="7" id="KW-0411">Iron-sulfur</keyword>
<comment type="caution">
    <text evidence="10">The sequence shown here is derived from an EMBL/GenBank/DDBJ whole genome shotgun (WGS) entry which is preliminary data.</text>
</comment>
<dbReference type="CDD" id="cd06223">
    <property type="entry name" value="PRTases_typeI"/>
    <property type="match status" value="1"/>
</dbReference>
<dbReference type="InterPro" id="IPR035584">
    <property type="entry name" value="PurF_N"/>
</dbReference>
<keyword evidence="7" id="KW-0408">Iron</keyword>
<keyword evidence="4 7" id="KW-0808">Transferase</keyword>
<feature type="binding site" evidence="7">
    <location>
        <position position="362"/>
    </location>
    <ligand>
        <name>Mg(2+)</name>
        <dbReference type="ChEBI" id="CHEBI:18420"/>
    </ligand>
</feature>
<dbReference type="InterPro" id="IPR017932">
    <property type="entry name" value="GATase_2_dom"/>
</dbReference>
<feature type="domain" description="Glutamine amidotransferase type-2" evidence="9">
    <location>
        <begin position="14"/>
        <end position="238"/>
    </location>
</feature>
<sequence length="472" mass="51880">MIFDPVTDKPQDECGVFGLYSPEPNDLAWLTYLGMFALQHRGQEAAGMCVSDGDKFHVEKDLGLVTQVFDERRLDSVRLPNARVSIGHVRYSTTGSNLRFNSQPLTTRTNKGILGLAHNGNFVNALEVRTEMLQEGALFATTNDSEVMLNLIARESLMDLVEATAAAMKRLRGGYACVLMSRTQLIGFRDPHGVRPLVIGQREDGAWVLASEPCALYAVGARLIRDVQPGELVYFDRDGLHSLMVERRQPTPCSFEWIYFARSDSQLDGVDTHESRIRMGMQLAREKPVDADVVVPVPDSGMGAAIGYARESGIPFDYGLYKNPYAGRTFIAPTQEARELKVKMKLSPTSAVRGKRVVLIDDSIVRGTTSRQIVNLLREAGATEVHFRVSSPPITHPCFYGIDTAARKELVASTHSVEEIRQLIGADTLSFISEPGLRRAIGGQGMCGACFTGEYPAGTPLLNDVDKLALEV</sequence>
<feature type="binding site" evidence="7">
    <location>
        <position position="253"/>
    </location>
    <ligand>
        <name>[4Fe-4S] cluster</name>
        <dbReference type="ChEBI" id="CHEBI:49883"/>
    </ligand>
</feature>
<comment type="cofactor">
    <cofactor evidence="7">
        <name>[4Fe-4S] cluster</name>
        <dbReference type="ChEBI" id="CHEBI:49883"/>
    </cofactor>
    <text evidence="7">Binds 1 [4Fe-4S] cluster per subunit.</text>
</comment>
<dbReference type="EMBL" id="JBHSEH010000009">
    <property type="protein sequence ID" value="MFC4426550.1"/>
    <property type="molecule type" value="Genomic_DNA"/>
</dbReference>
<dbReference type="Gene3D" id="3.60.20.10">
    <property type="entry name" value="Glutamine Phosphoribosylpyrophosphate, subunit 1, domain 1"/>
    <property type="match status" value="1"/>
</dbReference>
<evidence type="ECO:0000256" key="1">
    <source>
        <dbReference type="ARBA" id="ARBA00005209"/>
    </source>
</evidence>
<comment type="function">
    <text evidence="7">Catalyzes the formation of phosphoribosylamine from phosphoribosylpyrophosphate (PRPP) and glutamine.</text>
</comment>
<feature type="binding site" evidence="7">
    <location>
        <position position="450"/>
    </location>
    <ligand>
        <name>[4Fe-4S] cluster</name>
        <dbReference type="ChEBI" id="CHEBI:49883"/>
    </ligand>
</feature>
<comment type="catalytic activity">
    <reaction evidence="7 8">
        <text>5-phospho-beta-D-ribosylamine + L-glutamate + diphosphate = 5-phospho-alpha-D-ribose 1-diphosphate + L-glutamine + H2O</text>
        <dbReference type="Rhea" id="RHEA:14905"/>
        <dbReference type="ChEBI" id="CHEBI:15377"/>
        <dbReference type="ChEBI" id="CHEBI:29985"/>
        <dbReference type="ChEBI" id="CHEBI:33019"/>
        <dbReference type="ChEBI" id="CHEBI:58017"/>
        <dbReference type="ChEBI" id="CHEBI:58359"/>
        <dbReference type="ChEBI" id="CHEBI:58681"/>
        <dbReference type="EC" id="2.4.2.14"/>
    </reaction>
</comment>
<dbReference type="InterPro" id="IPR029055">
    <property type="entry name" value="Ntn_hydrolases_N"/>
</dbReference>
<evidence type="ECO:0000313" key="10">
    <source>
        <dbReference type="EMBL" id="MFC4426550.1"/>
    </source>
</evidence>
<dbReference type="SUPFAM" id="SSF53271">
    <property type="entry name" value="PRTase-like"/>
    <property type="match status" value="1"/>
</dbReference>
<keyword evidence="7" id="KW-0004">4Fe-4S</keyword>
<feature type="active site" description="Nucleophile" evidence="7">
    <location>
        <position position="14"/>
    </location>
</feature>
<dbReference type="PIRSF" id="PIRSF000485">
    <property type="entry name" value="Amd_phspho_trans"/>
    <property type="match status" value="1"/>
</dbReference>
<dbReference type="InterPro" id="IPR000836">
    <property type="entry name" value="PRTase_dom"/>
</dbReference>
<dbReference type="Pfam" id="PF00156">
    <property type="entry name" value="Pribosyltran"/>
    <property type="match status" value="1"/>
</dbReference>
<organism evidence="10 11">
    <name type="scientific">Deinococcus navajonensis</name>
    <dbReference type="NCBI Taxonomy" id="309884"/>
    <lineage>
        <taxon>Bacteria</taxon>
        <taxon>Thermotogati</taxon>
        <taxon>Deinococcota</taxon>
        <taxon>Deinococci</taxon>
        <taxon>Deinococcales</taxon>
        <taxon>Deinococcaceae</taxon>
        <taxon>Deinococcus</taxon>
    </lineage>
</organism>
<keyword evidence="5 7" id="KW-0658">Purine biosynthesis</keyword>
<evidence type="ECO:0000313" key="11">
    <source>
        <dbReference type="Proteomes" id="UP001595998"/>
    </source>
</evidence>
<feature type="binding site" evidence="7">
    <location>
        <position position="447"/>
    </location>
    <ligand>
        <name>[4Fe-4S] cluster</name>
        <dbReference type="ChEBI" id="CHEBI:49883"/>
    </ligand>
</feature>
<comment type="pathway">
    <text evidence="1 7 8">Purine metabolism; IMP biosynthesis via de novo pathway; N(1)-(5-phospho-D-ribosyl)glycinamide from 5-phospho-alpha-D-ribose 1-diphosphate: step 1/2.</text>
</comment>
<keyword evidence="7" id="KW-0460">Magnesium</keyword>
<feature type="binding site" evidence="7">
    <location>
        <position position="361"/>
    </location>
    <ligand>
        <name>Mg(2+)</name>
        <dbReference type="ChEBI" id="CHEBI:18420"/>
    </ligand>
</feature>
<dbReference type="EC" id="2.4.2.14" evidence="7"/>
<comment type="similarity">
    <text evidence="2 7 8">In the C-terminal section; belongs to the purine/pyrimidine phosphoribosyltransferase family.</text>
</comment>
<reference evidence="11" key="1">
    <citation type="journal article" date="2019" name="Int. J. Syst. Evol. Microbiol.">
        <title>The Global Catalogue of Microorganisms (GCM) 10K type strain sequencing project: providing services to taxonomists for standard genome sequencing and annotation.</title>
        <authorList>
            <consortium name="The Broad Institute Genomics Platform"/>
            <consortium name="The Broad Institute Genome Sequencing Center for Infectious Disease"/>
            <person name="Wu L."/>
            <person name="Ma J."/>
        </authorList>
    </citation>
    <scope>NUCLEOTIDE SEQUENCE [LARGE SCALE GENOMIC DNA]</scope>
    <source>
        <strain evidence="11">CCUG 56029</strain>
    </source>
</reference>
<dbReference type="RefSeq" id="WP_380039126.1">
    <property type="nucleotide sequence ID" value="NZ_JBHSEH010000009.1"/>
</dbReference>
<dbReference type="InterPro" id="IPR029057">
    <property type="entry name" value="PRTase-like"/>
</dbReference>
<dbReference type="NCBIfam" id="TIGR01134">
    <property type="entry name" value="purF"/>
    <property type="match status" value="1"/>
</dbReference>
<evidence type="ECO:0000256" key="4">
    <source>
        <dbReference type="ARBA" id="ARBA00022679"/>
    </source>
</evidence>
<evidence type="ECO:0000256" key="2">
    <source>
        <dbReference type="ARBA" id="ARBA00010138"/>
    </source>
</evidence>
<keyword evidence="7" id="KW-0479">Metal-binding</keyword>
<evidence type="ECO:0000256" key="8">
    <source>
        <dbReference type="PIRNR" id="PIRNR000485"/>
    </source>
</evidence>
<evidence type="ECO:0000259" key="9">
    <source>
        <dbReference type="PROSITE" id="PS51278"/>
    </source>
</evidence>
<keyword evidence="6 7" id="KW-0315">Glutamine amidotransferase</keyword>
<dbReference type="CDD" id="cd00715">
    <property type="entry name" value="GPATase_N"/>
    <property type="match status" value="1"/>
</dbReference>
<keyword evidence="3 7" id="KW-0328">Glycosyltransferase</keyword>
<evidence type="ECO:0000256" key="5">
    <source>
        <dbReference type="ARBA" id="ARBA00022755"/>
    </source>
</evidence>
<evidence type="ECO:0000256" key="3">
    <source>
        <dbReference type="ARBA" id="ARBA00022676"/>
    </source>
</evidence>
<dbReference type="HAMAP" id="MF_01931">
    <property type="entry name" value="PurF"/>
    <property type="match status" value="1"/>
</dbReference>
<feature type="binding site" evidence="7">
    <location>
        <position position="300"/>
    </location>
    <ligand>
        <name>Mg(2+)</name>
        <dbReference type="ChEBI" id="CHEBI:18420"/>
    </ligand>
</feature>
<gene>
    <name evidence="7 10" type="primary">purF</name>
    <name evidence="10" type="ORF">ACFOZ9_10015</name>
</gene>
<name>A0ABV8XM92_9DEIO</name>